<dbReference type="AlphaFoldDB" id="A0A1S3D8M9"/>
<evidence type="ECO:0000256" key="2">
    <source>
        <dbReference type="ARBA" id="ARBA00022729"/>
    </source>
</evidence>
<dbReference type="InterPro" id="IPR051940">
    <property type="entry name" value="Chitin_bind-dev_reg"/>
</dbReference>
<feature type="non-terminal residue" evidence="9">
    <location>
        <position position="1"/>
    </location>
</feature>
<reference evidence="9" key="1">
    <citation type="submission" date="2025-08" db="UniProtKB">
        <authorList>
            <consortium name="RefSeq"/>
        </authorList>
    </citation>
    <scope>IDENTIFICATION</scope>
</reference>
<evidence type="ECO:0000256" key="4">
    <source>
        <dbReference type="ARBA" id="ARBA00023157"/>
    </source>
</evidence>
<evidence type="ECO:0000256" key="3">
    <source>
        <dbReference type="ARBA" id="ARBA00022737"/>
    </source>
</evidence>
<gene>
    <name evidence="9" type="primary">LOC103513652</name>
</gene>
<evidence type="ECO:0000256" key="5">
    <source>
        <dbReference type="ARBA" id="ARBA00023180"/>
    </source>
</evidence>
<dbReference type="InterPro" id="IPR002557">
    <property type="entry name" value="Chitin-bd_dom"/>
</dbReference>
<keyword evidence="3" id="KW-0677">Repeat</keyword>
<evidence type="ECO:0000256" key="6">
    <source>
        <dbReference type="SAM" id="MobiDB-lite"/>
    </source>
</evidence>
<proteinExistence type="predicted"/>
<dbReference type="GO" id="GO:0005576">
    <property type="term" value="C:extracellular region"/>
    <property type="evidence" value="ECO:0007669"/>
    <property type="project" value="InterPro"/>
</dbReference>
<name>A0A1S3D8M9_DIACI</name>
<feature type="domain" description="Chitin-binding type-2" evidence="7">
    <location>
        <begin position="84"/>
        <end position="149"/>
    </location>
</feature>
<keyword evidence="1" id="KW-0147">Chitin-binding</keyword>
<dbReference type="Gene3D" id="2.170.140.10">
    <property type="entry name" value="Chitin binding domain"/>
    <property type="match status" value="2"/>
</dbReference>
<feature type="compositionally biased region" description="Low complexity" evidence="6">
    <location>
        <begin position="256"/>
        <end position="268"/>
    </location>
</feature>
<keyword evidence="8" id="KW-1185">Reference proteome</keyword>
<evidence type="ECO:0000256" key="1">
    <source>
        <dbReference type="ARBA" id="ARBA00022669"/>
    </source>
</evidence>
<feature type="domain" description="Chitin-binding type-2" evidence="7">
    <location>
        <begin position="21"/>
        <end position="79"/>
    </location>
</feature>
<dbReference type="Proteomes" id="UP000079169">
    <property type="component" value="Unplaced"/>
</dbReference>
<dbReference type="RefSeq" id="XP_008476721.1">
    <property type="nucleotide sequence ID" value="XM_008478499.3"/>
</dbReference>
<dbReference type="SMART" id="SM00494">
    <property type="entry name" value="ChtBD2"/>
    <property type="match status" value="2"/>
</dbReference>
<dbReference type="SUPFAM" id="SSF57625">
    <property type="entry name" value="Invertebrate chitin-binding proteins"/>
    <property type="match status" value="2"/>
</dbReference>
<keyword evidence="5" id="KW-0325">Glycoprotein</keyword>
<dbReference type="PANTHER" id="PTHR23301:SF98">
    <property type="entry name" value="CHITIN-BINDING TYPE-2 DOMAIN-CONTAINING PROTEIN-RELATED"/>
    <property type="match status" value="1"/>
</dbReference>
<keyword evidence="4" id="KW-1015">Disulfide bond</keyword>
<sequence>CQYPAEVDCEGRTGLQPPNPTDQCPHQFGMYKLGDENQCGQYLNCANGAGFISDCPEGLAFNEQSVQCDWPDQVANCNAEGFLGFTCPVSGNPAYDLDAVRFYKHPSDCSKYFQCIKGRPRLQMCGGGEAFNEFISACDGVENVTGCGSAPGRPLGTPTLQNRQGLAIPNYNQAGIPNYNSNPFLNNIPNYNQPGFNQPPSPFNPQSEFTPLPAYIQPPPAPTNRPGGFNRPNNGGFNRQGPNFGRGGPQGGGFSRNGNGLNRNGFNQPRGGRNFGPNQGGAGNGFRSPNPAIRRQVPFQSPNVRY</sequence>
<dbReference type="PANTHER" id="PTHR23301">
    <property type="entry name" value="CHITIN BINDING PERITROPHIN-A"/>
    <property type="match status" value="1"/>
</dbReference>
<dbReference type="KEGG" id="dci:103513652"/>
<feature type="compositionally biased region" description="Gly residues" evidence="6">
    <location>
        <begin position="244"/>
        <end position="255"/>
    </location>
</feature>
<dbReference type="PaxDb" id="121845-A0A1S3D8M9"/>
<feature type="region of interest" description="Disordered" evidence="6">
    <location>
        <begin position="216"/>
        <end position="306"/>
    </location>
</feature>
<evidence type="ECO:0000313" key="9">
    <source>
        <dbReference type="RefSeq" id="XP_008476721.1"/>
    </source>
</evidence>
<dbReference type="STRING" id="121845.A0A1S3D8M9"/>
<feature type="compositionally biased region" description="Low complexity" evidence="6">
    <location>
        <begin position="224"/>
        <end position="243"/>
    </location>
</feature>
<evidence type="ECO:0000313" key="8">
    <source>
        <dbReference type="Proteomes" id="UP000079169"/>
    </source>
</evidence>
<dbReference type="GO" id="GO:0008061">
    <property type="term" value="F:chitin binding"/>
    <property type="evidence" value="ECO:0007669"/>
    <property type="project" value="UniProtKB-KW"/>
</dbReference>
<organism evidence="8 9">
    <name type="scientific">Diaphorina citri</name>
    <name type="common">Asian citrus psyllid</name>
    <dbReference type="NCBI Taxonomy" id="121845"/>
    <lineage>
        <taxon>Eukaryota</taxon>
        <taxon>Metazoa</taxon>
        <taxon>Ecdysozoa</taxon>
        <taxon>Arthropoda</taxon>
        <taxon>Hexapoda</taxon>
        <taxon>Insecta</taxon>
        <taxon>Pterygota</taxon>
        <taxon>Neoptera</taxon>
        <taxon>Paraneoptera</taxon>
        <taxon>Hemiptera</taxon>
        <taxon>Sternorrhyncha</taxon>
        <taxon>Psylloidea</taxon>
        <taxon>Psyllidae</taxon>
        <taxon>Diaphorininae</taxon>
        <taxon>Diaphorina</taxon>
    </lineage>
</organism>
<keyword evidence="2" id="KW-0732">Signal</keyword>
<dbReference type="PROSITE" id="PS50940">
    <property type="entry name" value="CHIT_BIND_II"/>
    <property type="match status" value="2"/>
</dbReference>
<evidence type="ECO:0000259" key="7">
    <source>
        <dbReference type="PROSITE" id="PS50940"/>
    </source>
</evidence>
<dbReference type="InterPro" id="IPR036508">
    <property type="entry name" value="Chitin-bd_dom_sf"/>
</dbReference>
<dbReference type="GeneID" id="103513652"/>
<dbReference type="Pfam" id="PF01607">
    <property type="entry name" value="CBM_14"/>
    <property type="match status" value="2"/>
</dbReference>
<accession>A0A1S3D8M9</accession>
<protein>
    <submittedName>
        <fullName evidence="9">Uncharacterized protein LOC103513652</fullName>
    </submittedName>
</protein>
<dbReference type="OMA" id="FPYQPPN"/>